<organism evidence="1 2">
    <name type="scientific">Neisseria elongata</name>
    <dbReference type="NCBI Taxonomy" id="495"/>
    <lineage>
        <taxon>Bacteria</taxon>
        <taxon>Pseudomonadati</taxon>
        <taxon>Pseudomonadota</taxon>
        <taxon>Betaproteobacteria</taxon>
        <taxon>Neisseriales</taxon>
        <taxon>Neisseriaceae</taxon>
        <taxon>Neisseria</taxon>
    </lineage>
</organism>
<dbReference type="AlphaFoldDB" id="A0A378TY35"/>
<evidence type="ECO:0000313" key="1">
    <source>
        <dbReference type="EMBL" id="STZ66843.1"/>
    </source>
</evidence>
<dbReference type="Proteomes" id="UP000254927">
    <property type="component" value="Unassembled WGS sequence"/>
</dbReference>
<dbReference type="RefSeq" id="WP_070452653.1">
    <property type="nucleotide sequence ID" value="NZ_CP031252.1"/>
</dbReference>
<dbReference type="EMBL" id="UGQW01000002">
    <property type="protein sequence ID" value="STZ66843.1"/>
    <property type="molecule type" value="Genomic_DNA"/>
</dbReference>
<name>A0A378TY35_NEIEL</name>
<gene>
    <name evidence="1" type="ORF">NCTC10660_00306</name>
</gene>
<dbReference type="GeneID" id="93351319"/>
<evidence type="ECO:0000313" key="2">
    <source>
        <dbReference type="Proteomes" id="UP000254927"/>
    </source>
</evidence>
<accession>A0A378TY35</accession>
<reference evidence="1 2" key="1">
    <citation type="submission" date="2018-06" db="EMBL/GenBank/DDBJ databases">
        <authorList>
            <consortium name="Pathogen Informatics"/>
            <person name="Doyle S."/>
        </authorList>
    </citation>
    <scope>NUCLEOTIDE SEQUENCE [LARGE SCALE GENOMIC DNA]</scope>
    <source>
        <strain evidence="1 2">NCTC10660</strain>
    </source>
</reference>
<sequence length="275" mass="31965">MAKTLSITQINQSTGAKRTISNMAKAMRLDAEWLHTLLSLHWNYDKKGREAMGWVELETDDALQSAYEKVLSVFRLPETPISPNEAAEAVLHTLSHTDETALLHRFATATKRGDFAVVQEFRTYHYHRNATAERLLKVWDKPLTAEYIARKLFYKVFSAYHAVDPYVCLVLPMPYTQTDFEPTDWVGEFIGKVRAAHTEKPTLSDLIKLIAPYCKGNKYFRQDVLTALSFSRLLHIPGHDIQNLYLPDCQERYSKHFMSNEWAYPMRFWNEQFHS</sequence>
<proteinExistence type="predicted"/>
<protein>
    <submittedName>
        <fullName evidence="1">Uncharacterized protein</fullName>
    </submittedName>
</protein>